<name>A0ACB0JXG9_TRIPR</name>
<reference evidence="1" key="1">
    <citation type="submission" date="2023-10" db="EMBL/GenBank/DDBJ databases">
        <authorList>
            <person name="Rodriguez Cubillos JULIANA M."/>
            <person name="De Vega J."/>
        </authorList>
    </citation>
    <scope>NUCLEOTIDE SEQUENCE</scope>
</reference>
<protein>
    <submittedName>
        <fullName evidence="1">Uncharacterized protein</fullName>
    </submittedName>
</protein>
<evidence type="ECO:0000313" key="1">
    <source>
        <dbReference type="EMBL" id="CAJ2648168.1"/>
    </source>
</evidence>
<proteinExistence type="predicted"/>
<comment type="caution">
    <text evidence="1">The sequence shown here is derived from an EMBL/GenBank/DDBJ whole genome shotgun (WGS) entry which is preliminary data.</text>
</comment>
<evidence type="ECO:0000313" key="2">
    <source>
        <dbReference type="Proteomes" id="UP001177021"/>
    </source>
</evidence>
<accession>A0ACB0JXG9</accession>
<keyword evidence="2" id="KW-1185">Reference proteome</keyword>
<gene>
    <name evidence="1" type="ORF">MILVUS5_LOCUS16556</name>
</gene>
<dbReference type="Proteomes" id="UP001177021">
    <property type="component" value="Unassembled WGS sequence"/>
</dbReference>
<dbReference type="EMBL" id="CASHSV030000109">
    <property type="protein sequence ID" value="CAJ2648168.1"/>
    <property type="molecule type" value="Genomic_DNA"/>
</dbReference>
<organism evidence="1 2">
    <name type="scientific">Trifolium pratense</name>
    <name type="common">Red clover</name>
    <dbReference type="NCBI Taxonomy" id="57577"/>
    <lineage>
        <taxon>Eukaryota</taxon>
        <taxon>Viridiplantae</taxon>
        <taxon>Streptophyta</taxon>
        <taxon>Embryophyta</taxon>
        <taxon>Tracheophyta</taxon>
        <taxon>Spermatophyta</taxon>
        <taxon>Magnoliopsida</taxon>
        <taxon>eudicotyledons</taxon>
        <taxon>Gunneridae</taxon>
        <taxon>Pentapetalae</taxon>
        <taxon>rosids</taxon>
        <taxon>fabids</taxon>
        <taxon>Fabales</taxon>
        <taxon>Fabaceae</taxon>
        <taxon>Papilionoideae</taxon>
        <taxon>50 kb inversion clade</taxon>
        <taxon>NPAAA clade</taxon>
        <taxon>Hologalegina</taxon>
        <taxon>IRL clade</taxon>
        <taxon>Trifolieae</taxon>
        <taxon>Trifolium</taxon>
    </lineage>
</organism>
<sequence>MPTLSNFYTIKDVSEHKAKDDCWIIVDGKVYDVTKYLDDHPGGDDVILEATGRDATDDFEDAGHSKSARELMEQYYIGEFDTSSPIATKKGFSESFAQLKKKQYLGLSVAVVGISVIVGFLYLRKK</sequence>